<feature type="region of interest" description="Disordered" evidence="6">
    <location>
        <begin position="2052"/>
        <end position="2142"/>
    </location>
</feature>
<feature type="region of interest" description="Disordered" evidence="6">
    <location>
        <begin position="649"/>
        <end position="687"/>
    </location>
</feature>
<feature type="compositionally biased region" description="Low complexity" evidence="6">
    <location>
        <begin position="1139"/>
        <end position="1150"/>
    </location>
</feature>
<feature type="compositionally biased region" description="Basic and acidic residues" evidence="6">
    <location>
        <begin position="1078"/>
        <end position="1090"/>
    </location>
</feature>
<dbReference type="SUPFAM" id="SSF50729">
    <property type="entry name" value="PH domain-like"/>
    <property type="match status" value="1"/>
</dbReference>
<feature type="compositionally biased region" description="Basic and acidic residues" evidence="6">
    <location>
        <begin position="2501"/>
        <end position="2517"/>
    </location>
</feature>
<evidence type="ECO:0000256" key="4">
    <source>
        <dbReference type="ARBA" id="ARBA00022989"/>
    </source>
</evidence>
<feature type="compositionally biased region" description="Polar residues" evidence="6">
    <location>
        <begin position="882"/>
        <end position="894"/>
    </location>
</feature>
<feature type="compositionally biased region" description="Pro residues" evidence="6">
    <location>
        <begin position="745"/>
        <end position="755"/>
    </location>
</feature>
<evidence type="ECO:0000256" key="5">
    <source>
        <dbReference type="ARBA" id="ARBA00023136"/>
    </source>
</evidence>
<feature type="region of interest" description="Disordered" evidence="6">
    <location>
        <begin position="61"/>
        <end position="88"/>
    </location>
</feature>
<feature type="compositionally biased region" description="Low complexity" evidence="6">
    <location>
        <begin position="1180"/>
        <end position="1198"/>
    </location>
</feature>
<feature type="compositionally biased region" description="Low complexity" evidence="6">
    <location>
        <begin position="1441"/>
        <end position="1462"/>
    </location>
</feature>
<feature type="domain" description="PH" evidence="7">
    <location>
        <begin position="499"/>
        <end position="593"/>
    </location>
</feature>
<feature type="compositionally biased region" description="Pro residues" evidence="6">
    <location>
        <begin position="1679"/>
        <end position="1691"/>
    </location>
</feature>
<dbReference type="OrthoDB" id="550932at2759"/>
<evidence type="ECO:0000313" key="8">
    <source>
        <dbReference type="EMBL" id="KAG2498905.1"/>
    </source>
</evidence>
<comment type="subcellular location">
    <subcellularLocation>
        <location evidence="1">Membrane</location>
        <topology evidence="1">Multi-pass membrane protein</topology>
    </subcellularLocation>
</comment>
<evidence type="ECO:0000313" key="9">
    <source>
        <dbReference type="Proteomes" id="UP000612055"/>
    </source>
</evidence>
<keyword evidence="4" id="KW-1133">Transmembrane helix</keyword>
<feature type="region of interest" description="Disordered" evidence="6">
    <location>
        <begin position="2190"/>
        <end position="2219"/>
    </location>
</feature>
<feature type="compositionally biased region" description="Gly residues" evidence="6">
    <location>
        <begin position="923"/>
        <end position="942"/>
    </location>
</feature>
<feature type="compositionally biased region" description="Low complexity" evidence="6">
    <location>
        <begin position="2190"/>
        <end position="2210"/>
    </location>
</feature>
<dbReference type="InterPro" id="IPR001849">
    <property type="entry name" value="PH_domain"/>
</dbReference>
<feature type="region of interest" description="Disordered" evidence="6">
    <location>
        <begin position="2232"/>
        <end position="2254"/>
    </location>
</feature>
<accession>A0A835YHS4</accession>
<feature type="compositionally biased region" description="Low complexity" evidence="6">
    <location>
        <begin position="2480"/>
        <end position="2496"/>
    </location>
</feature>
<dbReference type="PANTHER" id="PTHR43731:SF26">
    <property type="entry name" value="RHOMBOID-LIKE PROTEIN 10, CHLOROPLASTIC"/>
    <property type="match status" value="1"/>
</dbReference>
<feature type="compositionally biased region" description="Low complexity" evidence="6">
    <location>
        <begin position="1664"/>
        <end position="1678"/>
    </location>
</feature>
<gene>
    <name evidence="8" type="ORF">HYH03_003096</name>
</gene>
<feature type="compositionally biased region" description="Low complexity" evidence="6">
    <location>
        <begin position="1602"/>
        <end position="1625"/>
    </location>
</feature>
<feature type="region of interest" description="Disordered" evidence="6">
    <location>
        <begin position="741"/>
        <end position="774"/>
    </location>
</feature>
<organism evidence="8 9">
    <name type="scientific">Edaphochlamys debaryana</name>
    <dbReference type="NCBI Taxonomy" id="47281"/>
    <lineage>
        <taxon>Eukaryota</taxon>
        <taxon>Viridiplantae</taxon>
        <taxon>Chlorophyta</taxon>
        <taxon>core chlorophytes</taxon>
        <taxon>Chlorophyceae</taxon>
        <taxon>CS clade</taxon>
        <taxon>Chlamydomonadales</taxon>
        <taxon>Chlamydomonadales incertae sedis</taxon>
        <taxon>Edaphochlamys</taxon>
    </lineage>
</organism>
<feature type="compositionally biased region" description="Low complexity" evidence="6">
    <location>
        <begin position="67"/>
        <end position="88"/>
    </location>
</feature>
<feature type="compositionally biased region" description="Pro residues" evidence="6">
    <location>
        <begin position="982"/>
        <end position="992"/>
    </location>
</feature>
<comment type="caution">
    <text evidence="8">The sequence shown here is derived from an EMBL/GenBank/DDBJ whole genome shotgun (WGS) entry which is preliminary data.</text>
</comment>
<dbReference type="GO" id="GO:0016020">
    <property type="term" value="C:membrane"/>
    <property type="evidence" value="ECO:0007669"/>
    <property type="project" value="UniProtKB-SubCell"/>
</dbReference>
<feature type="compositionally biased region" description="Low complexity" evidence="6">
    <location>
        <begin position="1736"/>
        <end position="1745"/>
    </location>
</feature>
<feature type="compositionally biased region" description="Low complexity" evidence="6">
    <location>
        <begin position="943"/>
        <end position="954"/>
    </location>
</feature>
<feature type="region of interest" description="Disordered" evidence="6">
    <location>
        <begin position="796"/>
        <end position="1219"/>
    </location>
</feature>
<reference evidence="8" key="1">
    <citation type="journal article" date="2020" name="bioRxiv">
        <title>Comparative genomics of Chlamydomonas.</title>
        <authorList>
            <person name="Craig R.J."/>
            <person name="Hasan A.R."/>
            <person name="Ness R.W."/>
            <person name="Keightley P.D."/>
        </authorList>
    </citation>
    <scope>NUCLEOTIDE SEQUENCE</scope>
    <source>
        <strain evidence="8">CCAP 11/70</strain>
    </source>
</reference>
<dbReference type="Gene3D" id="1.20.1540.10">
    <property type="entry name" value="Rhomboid-like"/>
    <property type="match status" value="1"/>
</dbReference>
<keyword evidence="5" id="KW-0472">Membrane</keyword>
<evidence type="ECO:0000256" key="2">
    <source>
        <dbReference type="ARBA" id="ARBA00009045"/>
    </source>
</evidence>
<feature type="region of interest" description="Disordered" evidence="6">
    <location>
        <begin position="1956"/>
        <end position="2039"/>
    </location>
</feature>
<feature type="compositionally biased region" description="Gly residues" evidence="6">
    <location>
        <begin position="801"/>
        <end position="815"/>
    </location>
</feature>
<feature type="region of interest" description="Disordered" evidence="6">
    <location>
        <begin position="1439"/>
        <end position="1464"/>
    </location>
</feature>
<dbReference type="InterPro" id="IPR022764">
    <property type="entry name" value="Peptidase_S54_rhomboid_dom"/>
</dbReference>
<evidence type="ECO:0000256" key="1">
    <source>
        <dbReference type="ARBA" id="ARBA00004141"/>
    </source>
</evidence>
<feature type="compositionally biased region" description="Low complexity" evidence="6">
    <location>
        <begin position="1121"/>
        <end position="1131"/>
    </location>
</feature>
<feature type="compositionally biased region" description="Gly residues" evidence="6">
    <location>
        <begin position="762"/>
        <end position="774"/>
    </location>
</feature>
<feature type="compositionally biased region" description="Gly residues" evidence="6">
    <location>
        <begin position="2397"/>
        <end position="2410"/>
    </location>
</feature>
<keyword evidence="9" id="KW-1185">Reference proteome</keyword>
<evidence type="ECO:0000256" key="6">
    <source>
        <dbReference type="SAM" id="MobiDB-lite"/>
    </source>
</evidence>
<dbReference type="SMART" id="SM00233">
    <property type="entry name" value="PH"/>
    <property type="match status" value="1"/>
</dbReference>
<dbReference type="InterPro" id="IPR050925">
    <property type="entry name" value="Rhomboid_protease_S54"/>
</dbReference>
<proteinExistence type="inferred from homology"/>
<feature type="region of interest" description="Disordered" evidence="6">
    <location>
        <begin position="1335"/>
        <end position="1375"/>
    </location>
</feature>
<feature type="region of interest" description="Disordered" evidence="6">
    <location>
        <begin position="2478"/>
        <end position="2517"/>
    </location>
</feature>
<feature type="compositionally biased region" description="Basic and acidic residues" evidence="6">
    <location>
        <begin position="1031"/>
        <end position="1053"/>
    </location>
</feature>
<feature type="region of interest" description="Disordered" evidence="6">
    <location>
        <begin position="2326"/>
        <end position="2415"/>
    </location>
</feature>
<feature type="compositionally biased region" description="Low complexity" evidence="6">
    <location>
        <begin position="1899"/>
        <end position="1919"/>
    </location>
</feature>
<feature type="compositionally biased region" description="Polar residues" evidence="6">
    <location>
        <begin position="1547"/>
        <end position="1557"/>
    </location>
</feature>
<dbReference type="Pfam" id="PF01694">
    <property type="entry name" value="Rhomboid"/>
    <property type="match status" value="1"/>
</dbReference>
<feature type="compositionally biased region" description="Low complexity" evidence="6">
    <location>
        <begin position="2122"/>
        <end position="2134"/>
    </location>
</feature>
<feature type="compositionally biased region" description="Low complexity" evidence="6">
    <location>
        <begin position="1784"/>
        <end position="1797"/>
    </location>
</feature>
<feature type="compositionally biased region" description="Polar residues" evidence="6">
    <location>
        <begin position="904"/>
        <end position="918"/>
    </location>
</feature>
<feature type="compositionally biased region" description="Pro residues" evidence="6">
    <location>
        <begin position="7"/>
        <end position="19"/>
    </location>
</feature>
<sequence>MGSLGPGPRPSGTPGPEPRPGGRRNPCGALGPHLASALAAAAPVAAAAAAGFALPLASTSASSRQGASGTSSPAPSSSPWPAFTMPESLPELPPLPALPNIPLPSIPGLDPKLSEQLSPALWQAAGQWANRALGAAQAYLESQLRELTGGGCPTTAGVLRALLAGAAVQVVSLGLATRFLMLNRQAVLRGQVWRLATWSLVHAGPMHLISNYAALATLGSQFEAVAGPDRAAAAFLASAVASTVASLALNGGRLSLGASGAVFGMGAALARYHAAHVEALPPEAAAALRKAGERAMQATIAYHVIFWSRLDVSAHLGGALAGWAVSSLLGPTYCLERGRWGWGGGGPVFRDRPALPALEDPGLKHSIAFPVVGPGYSVGAAAAAATRPPPRLEPGRKVYLQVVGERRSTRAEERVLHFDLNVGALKIIAKESLKLTIKLDVINQVIFDESEPRTVLISCHDDRRYLLDFQNAEENLIFRRAYAQVVENTFDISRFNRSLLMKGPVHKKSMSGYKERYMVGGRILVPRKLYILSSKASKYPRSVISLLDANPRFDETRATVHLDVLGKEYVFRCEAREECLEWFVALAHGCGLAPMFVDTEDEGGPGPVISRGGGLGGGGAFLDHAQPHTPRGGGGSMSYRPPPSIGEISAAGGGGGGYDPRADGAMSDAGSARTGNSRFTGGPYSSYGGGGGGTNGGGGGTNGGGGLAAAQNMVARLGSLKAYKQLVSNPSFQKRVAAAGSVPLPGMPQPAPPPQQYQQPYGSGGGGGGGQATYYGSTGGHGGLAAWHANGAGTRGMAQGSLGGGGGGGGGGGMEGRSPSVSPGRVQRNGSMPGPLPLRAGMARSGRNGSLPGPANVPPVPGVEVPYRFESTPGTGPPASSAAVTSVTRPTAATAQGILRDKSNTSPWLTEQTAQQPPQYGDYRGGYNGDGYSGGGGAGPGGPYAQPQTPRYYHAPPPARPHGGGTTRDSSPASDRTRHHPQPQPQPQPQPHPHAYREVRASASRPYGSDAGTEDTAVAEAEAGRRRRSARERERERERDRERRHSQRRRESDSGSESDLGSGSEGRRDARRRRRREREREKEREIDSDRRRRSADPYGSVDSRSTETFRRSGGGGGGGDSSNPSSRATTPPRQPRPPAAAAAAAASPRPAGRHPTPSRQSQRSPLPTVYERETDGEAGAGSPPAAAASRHASPGRAHAPPPPPAPPPMQPSSSTPDPFSLLADIQARLRSLSAESQAAAEAAEVAALYGLSNAAAMAAQPIAAQSAAAAIGAVAAATTVSPSTEGRTAPVAWSHVPVPYQTHNTTGETITSAWLRAREGSAWSTGTTDHIGFMRQPLPSMGGPPASSSSTSLGPAPPFPAGPDRGALTSLSAVPGLPGGPLPGQGPWRPPLISAMDARLGPNAWRLRAEVDTSPCLRPSIVAAHTRYLRGRITSVSRFRAGSSSASSPGYGAAPGASPASSDPLWGQRRGMALLTWTFAHYEALQRDPRDMEPLVLLASAGEDPEAGLPPSLRFRRDRIAAALQDWAGVWAGQPSLPWSPRARAPSHQQSLSQQRPGSIGSPLRHSSMSQAQAQAQAEREAEEEEEWDGGNGGGRRDARARSAGGAAAAAAGGRPGSSRPASRRVSYSEDLPYRGSGSDVEQRGRSAWRGEGGAEGEGEACERCGSPLRGGSRSGSRSPPPRPAAPPPPKQHAQSNNGNGQERRGSRYTELLQQHMAATAAGRSGGGGGGGGGASARPGSARQRPPQPAHSHHHSYYSQQQGHGHHGRGMVRSGSTASSDCESISACSATTTASTADTYRNGHGDGARSRAPSHGAASTPRVGSGSTGDGKGWQDGSGGFGALRNGGGGGGHHFDGSHGAAGEVMHSRISLSDFSALSHQAGGGGQRSGAQPPPRPSAAPHGAASVPSAAPSAPHVAVGGHGVSSDGGAANPAVLELQQDISSVVPGMSLVLRVKRPGTSQPGAPHGPGGVSLSLHHSPPTSRGGSPPPLVAAQRPAGRGDDSFAFPRAGGAGGGSWPAAAPPPPPAAAGPAGDDPVSWNQLHTLLQQTLYGNTPPATSPASGGGSGLTAAVSSPRGAASPVARASAGGTLEAPRSPTGEAYRPISNPLFADDLPPPPPLHSASVAPPLAAPLGQRRGSGSEGYSAVAAAAEAAASGEGDIVGLLQALQRAGLALPVDPATAVAALSAASGGTPADGSRATPASAAAAPGAPPPSRGPHAAILAAAAAAARPAGSPQLSPRRRPSISPMPQESSRCIQHAAMVAAEAATSAVAEALSALSRIGLPLVAPPPPPPPAPQQAVMGLLPPAAGGGGWGGHGGGRESYAYGGGRDSSVYGSGRGSDAYDRRESDAEPSGSGGEGSPSASSAAWHRARVSMASTAPPPTPCHDDDGDDDVSGGGGGGGSGGDGGSSAPAFSQQLLRGLAAAAGGGAGGDGGGANLAFRAQSLQSLLAAVNAGGLSGEELLAVMARGGLSSVLRQAQAQAQGQGQAQGQAASGPAKGREPAREWERSQYGEA</sequence>
<feature type="region of interest" description="Disordered" evidence="6">
    <location>
        <begin position="1538"/>
        <end position="1861"/>
    </location>
</feature>
<name>A0A835YHS4_9CHLO</name>
<feature type="compositionally biased region" description="Polar residues" evidence="6">
    <location>
        <begin position="1774"/>
        <end position="1783"/>
    </location>
</feature>
<dbReference type="GO" id="GO:0004252">
    <property type="term" value="F:serine-type endopeptidase activity"/>
    <property type="evidence" value="ECO:0007669"/>
    <property type="project" value="InterPro"/>
</dbReference>
<feature type="compositionally biased region" description="Gly residues" evidence="6">
    <location>
        <begin position="1724"/>
        <end position="1735"/>
    </location>
</feature>
<feature type="compositionally biased region" description="Gly residues" evidence="6">
    <location>
        <begin position="1826"/>
        <end position="1852"/>
    </location>
</feature>
<comment type="similarity">
    <text evidence="2">Belongs to the peptidase S54 family.</text>
</comment>
<feature type="compositionally biased region" description="Low complexity" evidence="6">
    <location>
        <begin position="2232"/>
        <end position="2251"/>
    </location>
</feature>
<feature type="region of interest" description="Disordered" evidence="6">
    <location>
        <begin position="1"/>
        <end position="31"/>
    </location>
</feature>
<keyword evidence="3" id="KW-0812">Transmembrane</keyword>
<evidence type="ECO:0000256" key="3">
    <source>
        <dbReference type="ARBA" id="ARBA00022692"/>
    </source>
</evidence>
<feature type="compositionally biased region" description="Low complexity" evidence="6">
    <location>
        <begin position="1337"/>
        <end position="1354"/>
    </location>
</feature>
<protein>
    <recommendedName>
        <fullName evidence="7">PH domain-containing protein</fullName>
    </recommendedName>
</protein>
<feature type="compositionally biased region" description="Pro residues" evidence="6">
    <location>
        <begin position="1199"/>
        <end position="1210"/>
    </location>
</feature>
<dbReference type="PANTHER" id="PTHR43731">
    <property type="entry name" value="RHOMBOID PROTEASE"/>
    <property type="match status" value="1"/>
</dbReference>
<feature type="region of interest" description="Disordered" evidence="6">
    <location>
        <begin position="1878"/>
        <end position="1926"/>
    </location>
</feature>
<dbReference type="InterPro" id="IPR035952">
    <property type="entry name" value="Rhomboid-like_sf"/>
</dbReference>
<dbReference type="Proteomes" id="UP000612055">
    <property type="component" value="Unassembled WGS sequence"/>
</dbReference>
<dbReference type="EMBL" id="JAEHOE010000008">
    <property type="protein sequence ID" value="KAG2498905.1"/>
    <property type="molecule type" value="Genomic_DNA"/>
</dbReference>
<evidence type="ECO:0000259" key="7">
    <source>
        <dbReference type="SMART" id="SM00233"/>
    </source>
</evidence>
<dbReference type="SUPFAM" id="SSF144091">
    <property type="entry name" value="Rhomboid-like"/>
    <property type="match status" value="1"/>
</dbReference>